<reference evidence="1" key="1">
    <citation type="submission" date="2021-02" db="EMBL/GenBank/DDBJ databases">
        <title>Genome-Resolved Metagenomics of a Microbial Community Performing Photosynthetic Biological Nutrient Removal.</title>
        <authorList>
            <person name="Mcdaniel E.A."/>
        </authorList>
    </citation>
    <scope>NUCLEOTIDE SEQUENCE</scope>
    <source>
        <strain evidence="1">UWPOB_OBS1</strain>
    </source>
</reference>
<dbReference type="AlphaFoldDB" id="A0A8J7PCY1"/>
<name>A0A8J7PCY1_9BACT</name>
<proteinExistence type="predicted"/>
<organism evidence="1 2">
    <name type="scientific">Candidatus Obscuribacter phosphatis</name>
    <dbReference type="NCBI Taxonomy" id="1906157"/>
    <lineage>
        <taxon>Bacteria</taxon>
        <taxon>Bacillati</taxon>
        <taxon>Candidatus Melainabacteria</taxon>
        <taxon>Candidatus Obscuribacterales</taxon>
        <taxon>Candidatus Obscuribacteraceae</taxon>
        <taxon>Candidatus Obscuribacter</taxon>
    </lineage>
</organism>
<protein>
    <submittedName>
        <fullName evidence="1">Uncharacterized protein</fullName>
    </submittedName>
</protein>
<dbReference type="Proteomes" id="UP000664277">
    <property type="component" value="Unassembled WGS sequence"/>
</dbReference>
<sequence>MNDTDKDAAKAAQLALEELENKLQDIFCPENQKLARFHLEGAWQSLSGLARRSKESLQEGLQESFKTGTDLISELTRELTDIEVFNLKPKPPAELEVDIKLKREKKLPLKMPVAPLIEIESVIIGKHIHFQSLFDKEKNGLRCSFNQGFALSFKTPLGTHNFAVKGTTYLKHDKNKELVMETPITIPGTQTEISVSIPIKKLLHDWNSKKTQTQQNQQK</sequence>
<evidence type="ECO:0000313" key="1">
    <source>
        <dbReference type="EMBL" id="MBN8660791.1"/>
    </source>
</evidence>
<gene>
    <name evidence="1" type="ORF">J0M35_10530</name>
</gene>
<dbReference type="EMBL" id="JAFLCK010000013">
    <property type="protein sequence ID" value="MBN8660791.1"/>
    <property type="molecule type" value="Genomic_DNA"/>
</dbReference>
<accession>A0A8J7PCY1</accession>
<evidence type="ECO:0000313" key="2">
    <source>
        <dbReference type="Proteomes" id="UP000664277"/>
    </source>
</evidence>
<comment type="caution">
    <text evidence="1">The sequence shown here is derived from an EMBL/GenBank/DDBJ whole genome shotgun (WGS) entry which is preliminary data.</text>
</comment>